<name>A0ACC3D183_9PEZI</name>
<reference evidence="1" key="1">
    <citation type="submission" date="2024-09" db="EMBL/GenBank/DDBJ databases">
        <title>Black Yeasts Isolated from many extreme environments.</title>
        <authorList>
            <person name="Coleine C."/>
            <person name="Stajich J.E."/>
            <person name="Selbmann L."/>
        </authorList>
    </citation>
    <scope>NUCLEOTIDE SEQUENCE</scope>
    <source>
        <strain evidence="1">CCFEE 5737</strain>
    </source>
</reference>
<sequence>MNSCGAIPQYLADNFEPLPEAAWQPLPEFPQKPSKRVDSVKSSIPAVDKKAIISCKNDDIPLLSHEINTNFLHSPSYPSSSSSDDEHYNDPAFGRAGSKLTACPKERRWFEDEGYYSGDEEGQQLVERFEESAVKAPEEVTNIVVAADDDEEAWEAAYGF</sequence>
<gene>
    <name evidence="1" type="ORF">LTS18_009158</name>
</gene>
<comment type="caution">
    <text evidence="1">The sequence shown here is derived from an EMBL/GenBank/DDBJ whole genome shotgun (WGS) entry which is preliminary data.</text>
</comment>
<organism evidence="1 2">
    <name type="scientific">Coniosporium uncinatum</name>
    <dbReference type="NCBI Taxonomy" id="93489"/>
    <lineage>
        <taxon>Eukaryota</taxon>
        <taxon>Fungi</taxon>
        <taxon>Dikarya</taxon>
        <taxon>Ascomycota</taxon>
        <taxon>Pezizomycotina</taxon>
        <taxon>Dothideomycetes</taxon>
        <taxon>Dothideomycetes incertae sedis</taxon>
        <taxon>Coniosporium</taxon>
    </lineage>
</organism>
<protein>
    <submittedName>
        <fullName evidence="1">Uncharacterized protein</fullName>
    </submittedName>
</protein>
<proteinExistence type="predicted"/>
<dbReference type="EMBL" id="JAWDJW010008803">
    <property type="protein sequence ID" value="KAK3060166.1"/>
    <property type="molecule type" value="Genomic_DNA"/>
</dbReference>
<evidence type="ECO:0000313" key="1">
    <source>
        <dbReference type="EMBL" id="KAK3060166.1"/>
    </source>
</evidence>
<keyword evidence="2" id="KW-1185">Reference proteome</keyword>
<dbReference type="Proteomes" id="UP001186974">
    <property type="component" value="Unassembled WGS sequence"/>
</dbReference>
<accession>A0ACC3D183</accession>
<evidence type="ECO:0000313" key="2">
    <source>
        <dbReference type="Proteomes" id="UP001186974"/>
    </source>
</evidence>